<comment type="caution">
    <text evidence="1">The sequence shown here is derived from an EMBL/GenBank/DDBJ whole genome shotgun (WGS) entry which is preliminary data.</text>
</comment>
<proteinExistence type="predicted"/>
<evidence type="ECO:0000313" key="1">
    <source>
        <dbReference type="EMBL" id="CAL6051112.1"/>
    </source>
</evidence>
<evidence type="ECO:0000313" key="2">
    <source>
        <dbReference type="Proteomes" id="UP001642409"/>
    </source>
</evidence>
<keyword evidence="2" id="KW-1185">Reference proteome</keyword>
<reference evidence="1 2" key="1">
    <citation type="submission" date="2024-07" db="EMBL/GenBank/DDBJ databases">
        <authorList>
            <person name="Akdeniz Z."/>
        </authorList>
    </citation>
    <scope>NUCLEOTIDE SEQUENCE [LARGE SCALE GENOMIC DNA]</scope>
</reference>
<accession>A0ABP1K2E9</accession>
<dbReference type="Proteomes" id="UP001642409">
    <property type="component" value="Unassembled WGS sequence"/>
</dbReference>
<protein>
    <submittedName>
        <fullName evidence="1">Hypothetical_protein</fullName>
    </submittedName>
</protein>
<name>A0ABP1K2E9_9EUKA</name>
<organism evidence="1 2">
    <name type="scientific">Hexamita inflata</name>
    <dbReference type="NCBI Taxonomy" id="28002"/>
    <lineage>
        <taxon>Eukaryota</taxon>
        <taxon>Metamonada</taxon>
        <taxon>Diplomonadida</taxon>
        <taxon>Hexamitidae</taxon>
        <taxon>Hexamitinae</taxon>
        <taxon>Hexamita</taxon>
    </lineage>
</organism>
<sequence>MREKTRKNVEKSAKKHANPHFRDALCLNKKRAVFYSAKSRKNAPYSSYILSQQSKLRDIQQFLVPLQSVCQISCLVLEKRVPSINPKTGVKRFCSRILSLFVKLNQNYLVIQKETLDRDQASNLRVPVLLVFQGRSQLRIAVQHHSDINSALKQYQLSIWTYAKYLTYDKNHQILQNHDSRSKIQTWTTFRFT</sequence>
<gene>
    <name evidence="1" type="ORF">HINF_LOCUS44211</name>
</gene>
<dbReference type="EMBL" id="CAXDID020000187">
    <property type="protein sequence ID" value="CAL6051112.1"/>
    <property type="molecule type" value="Genomic_DNA"/>
</dbReference>